<organism evidence="1 3">
    <name type="scientific">Cryobacterium roopkundense</name>
    <dbReference type="NCBI Taxonomy" id="1001240"/>
    <lineage>
        <taxon>Bacteria</taxon>
        <taxon>Bacillati</taxon>
        <taxon>Actinomycetota</taxon>
        <taxon>Actinomycetes</taxon>
        <taxon>Micrococcales</taxon>
        <taxon>Microbacteriaceae</taxon>
        <taxon>Cryobacterium</taxon>
    </lineage>
</organism>
<dbReference type="EMBL" id="JACHBQ010000001">
    <property type="protein sequence ID" value="MBB5640507.1"/>
    <property type="molecule type" value="Genomic_DNA"/>
</dbReference>
<dbReference type="AlphaFoldDB" id="A0A099JEQ1"/>
<proteinExistence type="predicted"/>
<evidence type="ECO:0000313" key="2">
    <source>
        <dbReference type="EMBL" id="MBB5640507.1"/>
    </source>
</evidence>
<reference evidence="2 4" key="2">
    <citation type="submission" date="2020-08" db="EMBL/GenBank/DDBJ databases">
        <title>Sequencing the genomes of 1000 actinobacteria strains.</title>
        <authorList>
            <person name="Klenk H.-P."/>
        </authorList>
    </citation>
    <scope>NUCLEOTIDE SEQUENCE [LARGE SCALE GENOMIC DNA]</scope>
    <source>
        <strain evidence="2 4">DSM 21065</strain>
    </source>
</reference>
<reference evidence="1 3" key="1">
    <citation type="submission" date="2014-08" db="EMBL/GenBank/DDBJ databases">
        <authorList>
            <person name="Sisinthy S."/>
        </authorList>
    </citation>
    <scope>NUCLEOTIDE SEQUENCE [LARGE SCALE GENOMIC DNA]</scope>
    <source>
        <strain evidence="1 3">RuG17</strain>
    </source>
</reference>
<gene>
    <name evidence="2" type="ORF">BJ997_001055</name>
    <name evidence="1" type="ORF">GY21_08530</name>
</gene>
<protein>
    <submittedName>
        <fullName evidence="1">Uncharacterized protein</fullName>
    </submittedName>
</protein>
<evidence type="ECO:0000313" key="4">
    <source>
        <dbReference type="Proteomes" id="UP000561726"/>
    </source>
</evidence>
<dbReference type="EMBL" id="JPXF01000029">
    <property type="protein sequence ID" value="KGJ76959.1"/>
    <property type="molecule type" value="Genomic_DNA"/>
</dbReference>
<dbReference type="Proteomes" id="UP000561726">
    <property type="component" value="Unassembled WGS sequence"/>
</dbReference>
<name>A0A099JEQ1_9MICO</name>
<comment type="caution">
    <text evidence="1">The sequence shown here is derived from an EMBL/GenBank/DDBJ whole genome shotgun (WGS) entry which is preliminary data.</text>
</comment>
<accession>A0A099JEQ1</accession>
<sequence>MRKLTVLLGDPTVAAPVADSGMKVTALREISRTYGHFGLVINTECSPAGLPERYYENTWLRVFSHGDTQSGGKTVTPRRVV</sequence>
<keyword evidence="3" id="KW-1185">Reference proteome</keyword>
<evidence type="ECO:0000313" key="1">
    <source>
        <dbReference type="EMBL" id="KGJ76959.1"/>
    </source>
</evidence>
<dbReference type="Proteomes" id="UP000029864">
    <property type="component" value="Unassembled WGS sequence"/>
</dbReference>
<evidence type="ECO:0000313" key="3">
    <source>
        <dbReference type="Proteomes" id="UP000029864"/>
    </source>
</evidence>